<dbReference type="SUPFAM" id="SSF53474">
    <property type="entry name" value="alpha/beta-Hydrolases"/>
    <property type="match status" value="1"/>
</dbReference>
<dbReference type="GO" id="GO:0052651">
    <property type="term" value="P:monoacylglycerol catabolic process"/>
    <property type="evidence" value="ECO:0007669"/>
    <property type="project" value="TreeGrafter"/>
</dbReference>
<dbReference type="GO" id="GO:0047372">
    <property type="term" value="F:monoacylglycerol lipase activity"/>
    <property type="evidence" value="ECO:0007669"/>
    <property type="project" value="TreeGrafter"/>
</dbReference>
<dbReference type="InParanoid" id="A0A5N4A461"/>
<dbReference type="PANTHER" id="PTHR12277:SF194">
    <property type="entry name" value="FI04476P"/>
    <property type="match status" value="1"/>
</dbReference>
<organism evidence="2 3">
    <name type="scientific">Photinus pyralis</name>
    <name type="common">Common eastern firefly</name>
    <name type="synonym">Lampyris pyralis</name>
    <dbReference type="NCBI Taxonomy" id="7054"/>
    <lineage>
        <taxon>Eukaryota</taxon>
        <taxon>Metazoa</taxon>
        <taxon>Ecdysozoa</taxon>
        <taxon>Arthropoda</taxon>
        <taxon>Hexapoda</taxon>
        <taxon>Insecta</taxon>
        <taxon>Pterygota</taxon>
        <taxon>Neoptera</taxon>
        <taxon>Endopterygota</taxon>
        <taxon>Coleoptera</taxon>
        <taxon>Polyphaga</taxon>
        <taxon>Elateriformia</taxon>
        <taxon>Elateroidea</taxon>
        <taxon>Lampyridae</taxon>
        <taxon>Lampyrinae</taxon>
        <taxon>Photinus</taxon>
    </lineage>
</organism>
<keyword evidence="1" id="KW-1133">Transmembrane helix</keyword>
<evidence type="ECO:0000256" key="1">
    <source>
        <dbReference type="SAM" id="Phobius"/>
    </source>
</evidence>
<dbReference type="Proteomes" id="UP000327044">
    <property type="component" value="Unassembled WGS sequence"/>
</dbReference>
<keyword evidence="3" id="KW-1185">Reference proteome</keyword>
<comment type="caution">
    <text evidence="2">The sequence shown here is derived from an EMBL/GenBank/DDBJ whole genome shotgun (WGS) entry which is preliminary data.</text>
</comment>
<feature type="transmembrane region" description="Helical" evidence="1">
    <location>
        <begin position="70"/>
        <end position="95"/>
    </location>
</feature>
<protein>
    <submittedName>
        <fullName evidence="2">Uncharacterized protein</fullName>
    </submittedName>
</protein>
<evidence type="ECO:0000313" key="3">
    <source>
        <dbReference type="Proteomes" id="UP000327044"/>
    </source>
</evidence>
<dbReference type="GO" id="GO:0006660">
    <property type="term" value="P:phosphatidylserine catabolic process"/>
    <property type="evidence" value="ECO:0007669"/>
    <property type="project" value="TreeGrafter"/>
</dbReference>
<reference evidence="2 3" key="1">
    <citation type="journal article" date="2018" name="Elife">
        <title>Firefly genomes illuminate parallel origins of bioluminescence in beetles.</title>
        <authorList>
            <person name="Fallon T.R."/>
            <person name="Lower S.E."/>
            <person name="Chang C.H."/>
            <person name="Bessho-Uehara M."/>
            <person name="Martin G.J."/>
            <person name="Bewick A.J."/>
            <person name="Behringer M."/>
            <person name="Debat H.J."/>
            <person name="Wong I."/>
            <person name="Day J.C."/>
            <person name="Suvorov A."/>
            <person name="Silva C.J."/>
            <person name="Stanger-Hall K.F."/>
            <person name="Hall D.W."/>
            <person name="Schmitz R.J."/>
            <person name="Nelson D.R."/>
            <person name="Lewis S.M."/>
            <person name="Shigenobu S."/>
            <person name="Bybee S.M."/>
            <person name="Larracuente A.M."/>
            <person name="Oba Y."/>
            <person name="Weng J.K."/>
        </authorList>
    </citation>
    <scope>NUCLEOTIDE SEQUENCE [LARGE SCALE GENOMIC DNA]</scope>
    <source>
        <strain evidence="2">1611_PpyrPB1</strain>
        <tissue evidence="2">Whole body</tissue>
    </source>
</reference>
<dbReference type="PANTHER" id="PTHR12277">
    <property type="entry name" value="ALPHA/BETA HYDROLASE DOMAIN-CONTAINING PROTEIN"/>
    <property type="match status" value="1"/>
</dbReference>
<name>A0A5N4A461_PHOPY</name>
<keyword evidence="1" id="KW-0472">Membrane</keyword>
<evidence type="ECO:0000313" key="2">
    <source>
        <dbReference type="EMBL" id="KAB0792115.1"/>
    </source>
</evidence>
<dbReference type="EMBL" id="VVIM01000010">
    <property type="protein sequence ID" value="KAB0792115.1"/>
    <property type="molecule type" value="Genomic_DNA"/>
</dbReference>
<dbReference type="GO" id="GO:0005789">
    <property type="term" value="C:endoplasmic reticulum membrane"/>
    <property type="evidence" value="ECO:0007669"/>
    <property type="project" value="TreeGrafter"/>
</dbReference>
<accession>A0A5N4A461</accession>
<proteinExistence type="predicted"/>
<dbReference type="InterPro" id="IPR029058">
    <property type="entry name" value="AB_hydrolase_fold"/>
</dbReference>
<sequence length="297" mass="34132">MSCCLFECSVVFPADADKDRCAEEPILGYENEVEYRKLKCTLSIAKILSSLRRLRYWLCSKGTRRRCRKCCWITSIFILILLTITFITLFVLLPLPFKNSIEFQRSLIFNPVEDGLVDDAVHVYSWVLNSTKGDVYVWGDQLGAAIATHAVARLRNEGVVPTGLILENPYTSLSDRIGYWYWPLGRIFSWMPWYDAFVTEPLIENGLSFNTSSYIRNVDCPILVLNAGYEKGWSKLIDKVSEAAADRDAVSQGSVSVKRVYWSSDGHYYDPYRRYDQEISDFVAECSIFKQNENVKH</sequence>
<dbReference type="GO" id="GO:0004622">
    <property type="term" value="F:phosphatidylcholine lysophospholipase activity"/>
    <property type="evidence" value="ECO:0007669"/>
    <property type="project" value="TreeGrafter"/>
</dbReference>
<keyword evidence="1" id="KW-0812">Transmembrane</keyword>
<gene>
    <name evidence="2" type="ORF">PPYR_14076</name>
</gene>
<dbReference type="AlphaFoldDB" id="A0A5N4A461"/>
<dbReference type="Gene3D" id="3.40.50.1820">
    <property type="entry name" value="alpha/beta hydrolase"/>
    <property type="match status" value="1"/>
</dbReference>